<accession>A0A4S4K5T1</accession>
<evidence type="ECO:0000256" key="1">
    <source>
        <dbReference type="SAM" id="MobiDB-lite"/>
    </source>
</evidence>
<protein>
    <submittedName>
        <fullName evidence="2">Uncharacterized protein</fullName>
    </submittedName>
</protein>
<gene>
    <name evidence="2" type="ORF">EW145_g8603</name>
</gene>
<comment type="caution">
    <text evidence="2">The sequence shown here is derived from an EMBL/GenBank/DDBJ whole genome shotgun (WGS) entry which is preliminary data.</text>
</comment>
<organism evidence="2 3">
    <name type="scientific">Phellinidium pouzarii</name>
    <dbReference type="NCBI Taxonomy" id="167371"/>
    <lineage>
        <taxon>Eukaryota</taxon>
        <taxon>Fungi</taxon>
        <taxon>Dikarya</taxon>
        <taxon>Basidiomycota</taxon>
        <taxon>Agaricomycotina</taxon>
        <taxon>Agaricomycetes</taxon>
        <taxon>Hymenochaetales</taxon>
        <taxon>Hymenochaetaceae</taxon>
        <taxon>Phellinidium</taxon>
    </lineage>
</organism>
<proteinExistence type="predicted"/>
<reference evidence="2 3" key="1">
    <citation type="submission" date="2019-02" db="EMBL/GenBank/DDBJ databases">
        <title>Genome sequencing of the rare red list fungi Phellinidium pouzarii.</title>
        <authorList>
            <person name="Buettner E."/>
            <person name="Kellner H."/>
        </authorList>
    </citation>
    <scope>NUCLEOTIDE SEQUENCE [LARGE SCALE GENOMIC DNA]</scope>
    <source>
        <strain evidence="2 3">DSM 108285</strain>
    </source>
</reference>
<evidence type="ECO:0000313" key="3">
    <source>
        <dbReference type="Proteomes" id="UP000308199"/>
    </source>
</evidence>
<evidence type="ECO:0000313" key="2">
    <source>
        <dbReference type="EMBL" id="THG92750.1"/>
    </source>
</evidence>
<feature type="compositionally biased region" description="Polar residues" evidence="1">
    <location>
        <begin position="1"/>
        <end position="20"/>
    </location>
</feature>
<feature type="non-terminal residue" evidence="2">
    <location>
        <position position="214"/>
    </location>
</feature>
<dbReference type="EMBL" id="SGPK01001561">
    <property type="protein sequence ID" value="THG92750.1"/>
    <property type="molecule type" value="Genomic_DNA"/>
</dbReference>
<dbReference type="Proteomes" id="UP000308199">
    <property type="component" value="Unassembled WGS sequence"/>
</dbReference>
<keyword evidence="3" id="KW-1185">Reference proteome</keyword>
<dbReference type="AlphaFoldDB" id="A0A4S4K5T1"/>
<name>A0A4S4K5T1_9AGAM</name>
<sequence>MRSAASFTPSSSDMSYTDRASPNVPHQHARFGFAQQQSQGHPNAQYILQHTPPQSGAHEGGFIVSASAASMGVPYGRDFPEDIGLDLAANLHIIPSMATDDYSDSNTVVPEAAFSFALPIPIDTGELPPAAIEHLFDVFIAHAQQVGATVIRPYLTEIALLRIPGDCMANCIFLWGAHFSKEKAFQRLKGRFLQRVLATLPQLVQNPLSIIHGV</sequence>
<feature type="region of interest" description="Disordered" evidence="1">
    <location>
        <begin position="1"/>
        <end position="25"/>
    </location>
</feature>